<keyword evidence="6" id="KW-1185">Reference proteome</keyword>
<dbReference type="GO" id="GO:0006355">
    <property type="term" value="P:regulation of DNA-templated transcription"/>
    <property type="evidence" value="ECO:0007669"/>
    <property type="project" value="InterPro"/>
</dbReference>
<evidence type="ECO:0000313" key="6">
    <source>
        <dbReference type="Proteomes" id="UP000093695"/>
    </source>
</evidence>
<dbReference type="KEGG" id="aori:SD37_10010"/>
<evidence type="ECO:0000313" key="5">
    <source>
        <dbReference type="EMBL" id="ANN15943.1"/>
    </source>
</evidence>
<dbReference type="PRINTS" id="PR00038">
    <property type="entry name" value="HTHLUXR"/>
</dbReference>
<dbReference type="Proteomes" id="UP000093695">
    <property type="component" value="Chromosome"/>
</dbReference>
<accession>A0A193BUT5</accession>
<dbReference type="GO" id="GO:0003677">
    <property type="term" value="F:DNA binding"/>
    <property type="evidence" value="ECO:0007669"/>
    <property type="project" value="UniProtKB-KW"/>
</dbReference>
<dbReference type="InterPro" id="IPR000792">
    <property type="entry name" value="Tscrpt_reg_LuxR_C"/>
</dbReference>
<name>A0A193BUT5_AMYOR</name>
<evidence type="ECO:0000256" key="1">
    <source>
        <dbReference type="ARBA" id="ARBA00023015"/>
    </source>
</evidence>
<dbReference type="SUPFAM" id="SSF46894">
    <property type="entry name" value="C-terminal effector domain of the bipartite response regulators"/>
    <property type="match status" value="1"/>
</dbReference>
<dbReference type="PROSITE" id="PS50043">
    <property type="entry name" value="HTH_LUXR_2"/>
    <property type="match status" value="1"/>
</dbReference>
<sequence length="208" mass="22811">MAEPVRVAVQATDTIMQAGLTSFLRTRPELMVVGRHELTECDVLVVHIDRMTQHTAAELRGDPVIGHVSKVLVASELRENDILSAVECRVVAVLARAQTSGDRLVETILSVVPGRGRLPADLLGQLLDGVRRLQREALVSRGPDSAGLTPREVDVLRLMAEGHDTVEIADKLCYSERTVKNVIYGLTNRLKLRNRPHAVAYAMRAGVL</sequence>
<dbReference type="SMART" id="SM00421">
    <property type="entry name" value="HTH_LUXR"/>
    <property type="match status" value="1"/>
</dbReference>
<evidence type="ECO:0000256" key="2">
    <source>
        <dbReference type="ARBA" id="ARBA00023125"/>
    </source>
</evidence>
<dbReference type="Gene3D" id="3.40.50.2300">
    <property type="match status" value="1"/>
</dbReference>
<dbReference type="RefSeq" id="WP_044851430.1">
    <property type="nucleotide sequence ID" value="NZ_CP016174.1"/>
</dbReference>
<dbReference type="AlphaFoldDB" id="A0A193BUT5"/>
<dbReference type="Pfam" id="PF00196">
    <property type="entry name" value="GerE"/>
    <property type="match status" value="1"/>
</dbReference>
<evidence type="ECO:0000259" key="4">
    <source>
        <dbReference type="PROSITE" id="PS50043"/>
    </source>
</evidence>
<keyword evidence="3" id="KW-0804">Transcription</keyword>
<dbReference type="PANTHER" id="PTHR44688">
    <property type="entry name" value="DNA-BINDING TRANSCRIPTIONAL ACTIVATOR DEVR_DOSR"/>
    <property type="match status" value="1"/>
</dbReference>
<proteinExistence type="predicted"/>
<gene>
    <name evidence="5" type="ORF">SD37_10010</name>
</gene>
<dbReference type="EMBL" id="CP016174">
    <property type="protein sequence ID" value="ANN15943.1"/>
    <property type="molecule type" value="Genomic_DNA"/>
</dbReference>
<dbReference type="CDD" id="cd06170">
    <property type="entry name" value="LuxR_C_like"/>
    <property type="match status" value="1"/>
</dbReference>
<dbReference type="InterPro" id="IPR016032">
    <property type="entry name" value="Sig_transdc_resp-reg_C-effctor"/>
</dbReference>
<organism evidence="5 6">
    <name type="scientific">Amycolatopsis orientalis</name>
    <name type="common">Nocardia orientalis</name>
    <dbReference type="NCBI Taxonomy" id="31958"/>
    <lineage>
        <taxon>Bacteria</taxon>
        <taxon>Bacillati</taxon>
        <taxon>Actinomycetota</taxon>
        <taxon>Actinomycetes</taxon>
        <taxon>Pseudonocardiales</taxon>
        <taxon>Pseudonocardiaceae</taxon>
        <taxon>Amycolatopsis</taxon>
    </lineage>
</organism>
<keyword evidence="1" id="KW-0805">Transcription regulation</keyword>
<feature type="domain" description="HTH luxR-type" evidence="4">
    <location>
        <begin position="141"/>
        <end position="206"/>
    </location>
</feature>
<protein>
    <submittedName>
        <fullName evidence="5">Helix-turn-helix transcriptional regulator</fullName>
    </submittedName>
</protein>
<keyword evidence="2" id="KW-0238">DNA-binding</keyword>
<dbReference type="PANTHER" id="PTHR44688:SF16">
    <property type="entry name" value="DNA-BINDING TRANSCRIPTIONAL ACTIVATOR DEVR_DOSR"/>
    <property type="match status" value="1"/>
</dbReference>
<reference evidence="5 6" key="1">
    <citation type="journal article" date="2015" name="Genome Announc.">
        <title>Draft Genome Sequence of Norvancomycin-Producing Strain Amycolatopsis orientalis CPCC200066.</title>
        <authorList>
            <person name="Lei X."/>
            <person name="Yuan F."/>
            <person name="Shi Y."/>
            <person name="Li X."/>
            <person name="Wang L."/>
            <person name="Hong B."/>
        </authorList>
    </citation>
    <scope>NUCLEOTIDE SEQUENCE [LARGE SCALE GENOMIC DNA]</scope>
    <source>
        <strain evidence="5 6">B-37</strain>
    </source>
</reference>
<evidence type="ECO:0000256" key="3">
    <source>
        <dbReference type="ARBA" id="ARBA00023163"/>
    </source>
</evidence>
<dbReference type="STRING" id="31958.SD37_10010"/>